<sequence>MSRLLLARSLRLSREYCHPNAGQATALPAAQHRLSAALQLVRQFAAKPPPKPSTAPKCQDPEPPKPKPGYFPSGGTHAVMDDLPKPEGDFYKAWKAKNSKYKMVLLSSILALVGIVFVWNTTNVMPLWANVPEYPYTEDEMEKFAEEEERRQEEKEEREQRQQDRKEMKELLTRRRLAKEAMPREVELMQKDMDQGLEGNETDELVKLRTEREEFEAWEKEEMKRLEEKEKEREALKKEREKARQEKLKQKEKERKLKEKQKN</sequence>
<dbReference type="PANTHER" id="PTHR22133">
    <property type="entry name" value="AT01821P-RELATED"/>
    <property type="match status" value="1"/>
</dbReference>
<keyword evidence="2" id="KW-0812">Transmembrane</keyword>
<organism evidence="4 5">
    <name type="scientific">Drosophila busckii</name>
    <name type="common">Fruit fly</name>
    <dbReference type="NCBI Taxonomy" id="30019"/>
    <lineage>
        <taxon>Eukaryota</taxon>
        <taxon>Metazoa</taxon>
        <taxon>Ecdysozoa</taxon>
        <taxon>Arthropoda</taxon>
        <taxon>Hexapoda</taxon>
        <taxon>Insecta</taxon>
        <taxon>Pterygota</taxon>
        <taxon>Neoptera</taxon>
        <taxon>Endopterygota</taxon>
        <taxon>Diptera</taxon>
        <taxon>Brachycera</taxon>
        <taxon>Muscomorpha</taxon>
        <taxon>Ephydroidea</taxon>
        <taxon>Drosophilidae</taxon>
        <taxon>Drosophila</taxon>
    </lineage>
</organism>
<dbReference type="PANTHER" id="PTHR22133:SF2">
    <property type="entry name" value="AT01821P-RELATED"/>
    <property type="match status" value="1"/>
</dbReference>
<evidence type="ECO:0000256" key="2">
    <source>
        <dbReference type="SAM" id="Phobius"/>
    </source>
</evidence>
<reference evidence="4 5" key="1">
    <citation type="submission" date="2015-08" db="EMBL/GenBank/DDBJ databases">
        <title>Ancestral chromatin configuration constrains chromatin evolution on differentiating sex chromosomes in Drosophila.</title>
        <authorList>
            <person name="Zhou Q."/>
            <person name="Bachtrog D."/>
        </authorList>
    </citation>
    <scope>NUCLEOTIDE SEQUENCE [LARGE SCALE GENOMIC DNA]</scope>
    <source>
        <tissue evidence="4">Whole larvae</tissue>
    </source>
</reference>
<dbReference type="Pfam" id="PF16020">
    <property type="entry name" value="Deltameth_res"/>
    <property type="match status" value="1"/>
</dbReference>
<dbReference type="InterPro" id="IPR031973">
    <property type="entry name" value="Deltameth_res_prag01"/>
</dbReference>
<dbReference type="OMA" id="FGQMLIH"/>
<feature type="region of interest" description="Disordered" evidence="1">
    <location>
        <begin position="144"/>
        <end position="185"/>
    </location>
</feature>
<evidence type="ECO:0000259" key="3">
    <source>
        <dbReference type="Pfam" id="PF16020"/>
    </source>
</evidence>
<dbReference type="EMBL" id="CP012524">
    <property type="protein sequence ID" value="ALC40475.1"/>
    <property type="molecule type" value="Genomic_DNA"/>
</dbReference>
<dbReference type="AlphaFoldDB" id="A0A0M4ESU6"/>
<protein>
    <submittedName>
        <fullName evidence="4">Gom</fullName>
    </submittedName>
</protein>
<feature type="region of interest" description="Disordered" evidence="1">
    <location>
        <begin position="220"/>
        <end position="263"/>
    </location>
</feature>
<evidence type="ECO:0000313" key="4">
    <source>
        <dbReference type="EMBL" id="ALC40475.1"/>
    </source>
</evidence>
<keyword evidence="2" id="KW-1133">Transmembrane helix</keyword>
<dbReference type="OrthoDB" id="9981889at2759"/>
<gene>
    <name evidence="4" type="ORF">Dbus_chr2Rg54</name>
</gene>
<feature type="region of interest" description="Disordered" evidence="1">
    <location>
        <begin position="46"/>
        <end position="81"/>
    </location>
</feature>
<proteinExistence type="predicted"/>
<accession>A0A0M4ESU6</accession>
<evidence type="ECO:0000313" key="5">
    <source>
        <dbReference type="Proteomes" id="UP000494163"/>
    </source>
</evidence>
<keyword evidence="5" id="KW-1185">Reference proteome</keyword>
<dbReference type="STRING" id="30019.A0A0M4ESU6"/>
<evidence type="ECO:0000256" key="1">
    <source>
        <dbReference type="SAM" id="MobiDB-lite"/>
    </source>
</evidence>
<feature type="domain" description="Deltamethrin resistance protein prag01" evidence="3">
    <location>
        <begin position="81"/>
        <end position="132"/>
    </location>
</feature>
<dbReference type="Proteomes" id="UP000494163">
    <property type="component" value="Chromosome 2R"/>
</dbReference>
<keyword evidence="2" id="KW-0472">Membrane</keyword>
<feature type="transmembrane region" description="Helical" evidence="2">
    <location>
        <begin position="101"/>
        <end position="119"/>
    </location>
</feature>
<name>A0A0M4ESU6_DROBS</name>